<evidence type="ECO:0000256" key="2">
    <source>
        <dbReference type="ARBA" id="ARBA00008979"/>
    </source>
</evidence>
<keyword evidence="8" id="KW-0675">Receptor</keyword>
<dbReference type="InterPro" id="IPR017981">
    <property type="entry name" value="GPCR_2-like_7TM"/>
</dbReference>
<dbReference type="InterPro" id="IPR051384">
    <property type="entry name" value="Mth_GPCR"/>
</dbReference>
<keyword evidence="4 11" id="KW-0732">Signal</keyword>
<dbReference type="GO" id="GO:0005886">
    <property type="term" value="C:plasma membrane"/>
    <property type="evidence" value="ECO:0007669"/>
    <property type="project" value="TreeGrafter"/>
</dbReference>
<feature type="transmembrane region" description="Helical" evidence="10">
    <location>
        <begin position="384"/>
        <end position="406"/>
    </location>
</feature>
<reference evidence="13" key="1">
    <citation type="journal article" date="2016" name="Sci. Rep.">
        <title>Molecular characterization of firefly nuptial gifts: a multi-omics approach sheds light on postcopulatory sexual selection.</title>
        <authorList>
            <person name="Al-Wathiqui N."/>
            <person name="Fallon T.R."/>
            <person name="South A."/>
            <person name="Weng J.K."/>
            <person name="Lewis S.M."/>
        </authorList>
    </citation>
    <scope>NUCLEOTIDE SEQUENCE</scope>
</reference>
<dbReference type="GO" id="GO:0012505">
    <property type="term" value="C:endomembrane system"/>
    <property type="evidence" value="ECO:0007669"/>
    <property type="project" value="UniProtKB-SubCell"/>
</dbReference>
<keyword evidence="3 10" id="KW-0812">Transmembrane</keyword>
<evidence type="ECO:0000256" key="7">
    <source>
        <dbReference type="ARBA" id="ARBA00023136"/>
    </source>
</evidence>
<feature type="transmembrane region" description="Helical" evidence="10">
    <location>
        <begin position="231"/>
        <end position="263"/>
    </location>
</feature>
<dbReference type="GO" id="GO:0008528">
    <property type="term" value="F:G protein-coupled peptide receptor activity"/>
    <property type="evidence" value="ECO:0007669"/>
    <property type="project" value="TreeGrafter"/>
</dbReference>
<evidence type="ECO:0000256" key="1">
    <source>
        <dbReference type="ARBA" id="ARBA00004127"/>
    </source>
</evidence>
<evidence type="ECO:0000256" key="9">
    <source>
        <dbReference type="ARBA" id="ARBA00023224"/>
    </source>
</evidence>
<protein>
    <recommendedName>
        <fullName evidence="12">G-protein coupled receptors family 2 profile 2 domain-containing protein</fullName>
    </recommendedName>
</protein>
<organism evidence="13">
    <name type="scientific">Photinus pyralis</name>
    <name type="common">Common eastern firefly</name>
    <name type="synonym">Lampyris pyralis</name>
    <dbReference type="NCBI Taxonomy" id="7054"/>
    <lineage>
        <taxon>Eukaryota</taxon>
        <taxon>Metazoa</taxon>
        <taxon>Ecdysozoa</taxon>
        <taxon>Arthropoda</taxon>
        <taxon>Hexapoda</taxon>
        <taxon>Insecta</taxon>
        <taxon>Pterygota</taxon>
        <taxon>Neoptera</taxon>
        <taxon>Endopterygota</taxon>
        <taxon>Coleoptera</taxon>
        <taxon>Polyphaga</taxon>
        <taxon>Elateriformia</taxon>
        <taxon>Elateroidea</taxon>
        <taxon>Lampyridae</taxon>
        <taxon>Lampyrinae</taxon>
        <taxon>Photinus</taxon>
    </lineage>
</organism>
<evidence type="ECO:0000313" key="13">
    <source>
        <dbReference type="EMBL" id="JAV68580.1"/>
    </source>
</evidence>
<dbReference type="AlphaFoldDB" id="A0A1Y1L8A2"/>
<accession>A0A1Y1L8A2</accession>
<dbReference type="PANTHER" id="PTHR47154">
    <property type="entry name" value="G-PROTEIN COUPLED RECEPTOR MTH-RELATED"/>
    <property type="match status" value="1"/>
</dbReference>
<keyword evidence="7 10" id="KW-0472">Membrane</keyword>
<dbReference type="InterPro" id="IPR000832">
    <property type="entry name" value="GPCR_2_secretin-like"/>
</dbReference>
<dbReference type="EMBL" id="GEZM01065041">
    <property type="protein sequence ID" value="JAV68580.1"/>
    <property type="molecule type" value="Transcribed_RNA"/>
</dbReference>
<feature type="transmembrane region" description="Helical" evidence="10">
    <location>
        <begin position="176"/>
        <end position="196"/>
    </location>
</feature>
<proteinExistence type="inferred from homology"/>
<dbReference type="PROSITE" id="PS50261">
    <property type="entry name" value="G_PROTEIN_RECEP_F2_4"/>
    <property type="match status" value="1"/>
</dbReference>
<keyword evidence="5 10" id="KW-1133">Transmembrane helix</keyword>
<feature type="signal peptide" evidence="11">
    <location>
        <begin position="1"/>
        <end position="23"/>
    </location>
</feature>
<sequence>MKCAIRLLFAPVIILSLVTVVLNTCEIQFNHKGEDYVLGDYVYNGTISECGCDNRTNICIRKCCDLNYTLSDQTCIFNDTQSFKIAVYDDVNPVAENLTFRYVAGRVKCPKGISHYRLEPLDYPDETFYFQPNGSLWQPEVNKLIYRENYCLENFHDIGLSAFVCVDGPPEEPKSLYTLGMIISMPFLLATFIVYGLLPERNMHGKSLMSYVISLFGAYLFLVIIQEHTEIVGAGCIALGTLCLFFFMVSFLWMNVMSIDIWWTFKGIRGLSGNKKEVEQKRFLMYSIYSWGVPLVYIIIITIINVSAPPNAWYKPGIGDGQCWFSLGETTLVYFYLPLCIIIIANVVLFARTSFRIREMQQETAILRRNENRISTQDHDKQRFYLYLKLLMAMGVNWSMEIISWAVDWKVEEVHPAVWILTDLCNALYGVFIFFMFVFKRTMWNLMKKRYYMVRGKVQLAKTIRASDSPTTSTTAISLTNRIT</sequence>
<dbReference type="Gene3D" id="2.170.180.11">
    <property type="entry name" value="Methuselah ectodomain, domain 2"/>
    <property type="match status" value="1"/>
</dbReference>
<dbReference type="GO" id="GO:0007166">
    <property type="term" value="P:cell surface receptor signaling pathway"/>
    <property type="evidence" value="ECO:0007669"/>
    <property type="project" value="InterPro"/>
</dbReference>
<feature type="domain" description="G-protein coupled receptors family 2 profile 2" evidence="12">
    <location>
        <begin position="173"/>
        <end position="441"/>
    </location>
</feature>
<keyword evidence="6" id="KW-0297">G-protein coupled receptor</keyword>
<evidence type="ECO:0000256" key="6">
    <source>
        <dbReference type="ARBA" id="ARBA00023040"/>
    </source>
</evidence>
<feature type="transmembrane region" description="Helical" evidence="10">
    <location>
        <begin position="283"/>
        <end position="304"/>
    </location>
</feature>
<comment type="subcellular location">
    <subcellularLocation>
        <location evidence="1">Endomembrane system</location>
        <topology evidence="1">Multi-pass membrane protein</topology>
    </subcellularLocation>
</comment>
<dbReference type="InterPro" id="IPR023311">
    <property type="entry name" value="Methusela_ecto_dom_2"/>
</dbReference>
<evidence type="ECO:0000256" key="8">
    <source>
        <dbReference type="ARBA" id="ARBA00023170"/>
    </source>
</evidence>
<dbReference type="Gene3D" id="1.20.1070.10">
    <property type="entry name" value="Rhodopsin 7-helix transmembrane proteins"/>
    <property type="match status" value="1"/>
</dbReference>
<keyword evidence="9" id="KW-0807">Transducer</keyword>
<dbReference type="CDD" id="cd15039">
    <property type="entry name" value="7tmB3_Methuselah-like"/>
    <property type="match status" value="1"/>
</dbReference>
<evidence type="ECO:0000256" key="11">
    <source>
        <dbReference type="SAM" id="SignalP"/>
    </source>
</evidence>
<feature type="transmembrane region" description="Helical" evidence="10">
    <location>
        <begin position="418"/>
        <end position="439"/>
    </location>
</feature>
<dbReference type="Pfam" id="PF00002">
    <property type="entry name" value="7tm_2"/>
    <property type="match status" value="1"/>
</dbReference>
<feature type="chain" id="PRO_5012937346" description="G-protein coupled receptors family 2 profile 2 domain-containing protein" evidence="11">
    <location>
        <begin position="24"/>
        <end position="484"/>
    </location>
</feature>
<evidence type="ECO:0000256" key="5">
    <source>
        <dbReference type="ARBA" id="ARBA00022989"/>
    </source>
</evidence>
<feature type="transmembrane region" description="Helical" evidence="10">
    <location>
        <begin position="208"/>
        <end position="225"/>
    </location>
</feature>
<dbReference type="SUPFAM" id="SSF63877">
    <property type="entry name" value="Methuselah ectodomain"/>
    <property type="match status" value="1"/>
</dbReference>
<evidence type="ECO:0000256" key="4">
    <source>
        <dbReference type="ARBA" id="ARBA00022729"/>
    </source>
</evidence>
<comment type="similarity">
    <text evidence="2">Belongs to the G-protein coupled receptor 2 family. Mth subfamily.</text>
</comment>
<feature type="transmembrane region" description="Helical" evidence="10">
    <location>
        <begin position="333"/>
        <end position="351"/>
    </location>
</feature>
<evidence type="ECO:0000256" key="3">
    <source>
        <dbReference type="ARBA" id="ARBA00022692"/>
    </source>
</evidence>
<dbReference type="PANTHER" id="PTHR47154:SF2">
    <property type="entry name" value="G-PROTEIN COUPLED RECEPTOR MTH-RELATED"/>
    <property type="match status" value="1"/>
</dbReference>
<name>A0A1Y1L8A2_PHOPY</name>
<evidence type="ECO:0000256" key="10">
    <source>
        <dbReference type="SAM" id="Phobius"/>
    </source>
</evidence>
<evidence type="ECO:0000259" key="12">
    <source>
        <dbReference type="PROSITE" id="PS50261"/>
    </source>
</evidence>
<dbReference type="InterPro" id="IPR036272">
    <property type="entry name" value="Methuselah_N_sf"/>
</dbReference>